<keyword evidence="5 12" id="KW-0479">Metal-binding</keyword>
<evidence type="ECO:0000259" key="13">
    <source>
        <dbReference type="Pfam" id="PF00294"/>
    </source>
</evidence>
<dbReference type="RefSeq" id="WP_014932240.1">
    <property type="nucleotide sequence ID" value="NC_018604.1"/>
</dbReference>
<accession>K0JF29</accession>
<dbReference type="InterPro" id="IPR002139">
    <property type="entry name" value="Ribo/fructo_kinase"/>
</dbReference>
<dbReference type="PANTHER" id="PTHR10584">
    <property type="entry name" value="SUGAR KINASE"/>
    <property type="match status" value="1"/>
</dbReference>
<feature type="binding site" evidence="12">
    <location>
        <position position="249"/>
    </location>
    <ligand>
        <name>K(+)</name>
        <dbReference type="ChEBI" id="CHEBI:29103"/>
    </ligand>
</feature>
<dbReference type="PATRIC" id="fig|1161918.5.peg.1000"/>
<sequence>MENTYISVIGSMNYDFILRINSYPKIGETIAAYEHKFASGGKGANQAVQCSKLGIKTYMLGMVGNDYMGDFILNSLIEYGVDISYVKKLNVSSGFSVANSLPDGNVSATIVHGSNFEVNKKYIDELKSIIVNSKVVILQMEIPMETIEYAIDICYNNGVKIILNTAPAYDIDLNSLKKCDFVISNELEAQFYTDVNIVDAAAAEEAIKKLYDKIKTNCIFTLGKKGCIICKDGNIQSFKARNVKAVETTGAGDSFVGAFASSYYVFNYGIEESIHFAQTCSSITIQNIGAQNSIPTLEDVKKILNNI</sequence>
<dbReference type="GO" id="GO:0019303">
    <property type="term" value="P:D-ribose catabolic process"/>
    <property type="evidence" value="ECO:0007669"/>
    <property type="project" value="UniProtKB-UniRule"/>
</dbReference>
<comment type="subcellular location">
    <subcellularLocation>
        <location evidence="12">Cytoplasm</location>
    </subcellularLocation>
</comment>
<comment type="similarity">
    <text evidence="12">Belongs to the carbohydrate kinase PfkB family. Ribokinase subfamily.</text>
</comment>
<dbReference type="KEGG" id="bpw:WESB_0261"/>
<evidence type="ECO:0000256" key="2">
    <source>
        <dbReference type="ARBA" id="ARBA00012035"/>
    </source>
</evidence>
<dbReference type="InterPro" id="IPR029056">
    <property type="entry name" value="Ribokinase-like"/>
</dbReference>
<organism evidence="14 15">
    <name type="scientific">Brachyspira pilosicoli WesB</name>
    <dbReference type="NCBI Taxonomy" id="1161918"/>
    <lineage>
        <taxon>Bacteria</taxon>
        <taxon>Pseudomonadati</taxon>
        <taxon>Spirochaetota</taxon>
        <taxon>Spirochaetia</taxon>
        <taxon>Brachyspirales</taxon>
        <taxon>Brachyspiraceae</taxon>
        <taxon>Brachyspira</taxon>
    </lineage>
</organism>
<dbReference type="EMBL" id="HE793032">
    <property type="protein sequence ID" value="CCG55733.1"/>
    <property type="molecule type" value="Genomic_DNA"/>
</dbReference>
<feature type="active site" description="Proton acceptor" evidence="12">
    <location>
        <position position="253"/>
    </location>
</feature>
<comment type="caution">
    <text evidence="12">Lacks conserved residue(s) required for the propagation of feature annotation.</text>
</comment>
<dbReference type="Proteomes" id="UP000003759">
    <property type="component" value="Chromosome"/>
</dbReference>
<keyword evidence="7 12" id="KW-0418">Kinase</keyword>
<dbReference type="UniPathway" id="UPA00916">
    <property type="reaction ID" value="UER00889"/>
</dbReference>
<keyword evidence="9 12" id="KW-0460">Magnesium</keyword>
<feature type="binding site" evidence="12">
    <location>
        <begin position="13"/>
        <end position="15"/>
    </location>
    <ligand>
        <name>substrate</name>
    </ligand>
</feature>
<feature type="binding site" evidence="12">
    <location>
        <position position="141"/>
    </location>
    <ligand>
        <name>substrate</name>
    </ligand>
</feature>
<evidence type="ECO:0000313" key="15">
    <source>
        <dbReference type="Proteomes" id="UP000003759"/>
    </source>
</evidence>
<feature type="binding site" evidence="12">
    <location>
        <position position="293"/>
    </location>
    <ligand>
        <name>K(+)</name>
        <dbReference type="ChEBI" id="CHEBI:29103"/>
    </ligand>
</feature>
<evidence type="ECO:0000256" key="8">
    <source>
        <dbReference type="ARBA" id="ARBA00022840"/>
    </source>
</evidence>
<evidence type="ECO:0000256" key="4">
    <source>
        <dbReference type="ARBA" id="ARBA00022679"/>
    </source>
</evidence>
<feature type="binding site" evidence="12">
    <location>
        <begin position="221"/>
        <end position="226"/>
    </location>
    <ligand>
        <name>ATP</name>
        <dbReference type="ChEBI" id="CHEBI:30616"/>
    </ligand>
</feature>
<comment type="pathway">
    <text evidence="12">Carbohydrate metabolism; D-ribose degradation; D-ribose 5-phosphate from beta-D-ribopyranose: step 2/2.</text>
</comment>
<reference evidence="14 15" key="1">
    <citation type="journal article" date="2012" name="BMC Genomics">
        <title>Comparative genomics of Brachyspira pilosicoli strains: genome rearrangements, reductions and correlation of genetic compliment with phenotypic diversity.</title>
        <authorList>
            <person name="Mappley L.J."/>
            <person name="Black M.L."/>
            <person name="Abuoun M."/>
            <person name="Darby A.C."/>
            <person name="Woodward M.J."/>
            <person name="Parkhill J."/>
            <person name="Turner A.K."/>
            <person name="Bellgard M.I."/>
            <person name="La T."/>
            <person name="Phillips N.D."/>
            <person name="La Ragione R.M."/>
            <person name="Hampson D.J."/>
        </authorList>
    </citation>
    <scope>NUCLEOTIDE SEQUENCE [LARGE SCALE GENOMIC DNA]</scope>
    <source>
        <strain evidence="14">WesB</strain>
    </source>
</reference>
<evidence type="ECO:0000256" key="7">
    <source>
        <dbReference type="ARBA" id="ARBA00022777"/>
    </source>
</evidence>
<evidence type="ECO:0000256" key="10">
    <source>
        <dbReference type="ARBA" id="ARBA00022958"/>
    </source>
</evidence>
<comment type="similarity">
    <text evidence="1">Belongs to the carbohydrate kinase pfkB family.</text>
</comment>
<keyword evidence="12" id="KW-0963">Cytoplasm</keyword>
<dbReference type="GO" id="GO:0046872">
    <property type="term" value="F:metal ion binding"/>
    <property type="evidence" value="ECO:0007669"/>
    <property type="project" value="UniProtKB-KW"/>
</dbReference>
<dbReference type="HOGENOM" id="CLU_027634_2_3_12"/>
<dbReference type="Gene3D" id="3.40.1190.20">
    <property type="match status" value="1"/>
</dbReference>
<evidence type="ECO:0000256" key="12">
    <source>
        <dbReference type="HAMAP-Rule" id="MF_01987"/>
    </source>
</evidence>
<comment type="function">
    <text evidence="12">Catalyzes the phosphorylation of ribose at O-5 in a reaction requiring ATP and magnesium. The resulting D-ribose-5-phosphate can then be used either for sythesis of nucleotides, histidine, and tryptophan, or as a component of the pentose phosphate pathway.</text>
</comment>
<feature type="binding site" evidence="12">
    <location>
        <position position="185"/>
    </location>
    <ligand>
        <name>ATP</name>
        <dbReference type="ChEBI" id="CHEBI:30616"/>
    </ligand>
</feature>
<evidence type="ECO:0000313" key="14">
    <source>
        <dbReference type="EMBL" id="CCG55733.1"/>
    </source>
</evidence>
<dbReference type="SUPFAM" id="SSF53613">
    <property type="entry name" value="Ribokinase-like"/>
    <property type="match status" value="1"/>
</dbReference>
<comment type="cofactor">
    <cofactor evidence="12">
        <name>Mg(2+)</name>
        <dbReference type="ChEBI" id="CHEBI:18420"/>
    </cofactor>
    <text evidence="12">Requires a divalent cation, most likely magnesium in vivo, as an electrophilic catalyst to aid phosphoryl group transfer. It is the chelate of the metal and the nucleotide that is the actual substrate.</text>
</comment>
<dbReference type="InterPro" id="IPR011877">
    <property type="entry name" value="Ribokinase"/>
</dbReference>
<dbReference type="GO" id="GO:0004747">
    <property type="term" value="F:ribokinase activity"/>
    <property type="evidence" value="ECO:0007669"/>
    <property type="project" value="UniProtKB-UniRule"/>
</dbReference>
<feature type="binding site" evidence="12">
    <location>
        <begin position="41"/>
        <end position="45"/>
    </location>
    <ligand>
        <name>substrate</name>
    </ligand>
</feature>
<dbReference type="InterPro" id="IPR002173">
    <property type="entry name" value="Carboh/pur_kinase_PfkB_CS"/>
</dbReference>
<evidence type="ECO:0000256" key="3">
    <source>
        <dbReference type="ARBA" id="ARBA00016943"/>
    </source>
</evidence>
<dbReference type="GO" id="GO:0005524">
    <property type="term" value="F:ATP binding"/>
    <property type="evidence" value="ECO:0007669"/>
    <property type="project" value="UniProtKB-UniRule"/>
</dbReference>
<evidence type="ECO:0000256" key="1">
    <source>
        <dbReference type="ARBA" id="ARBA00005380"/>
    </source>
</evidence>
<comment type="activity regulation">
    <text evidence="12">Activated by a monovalent cation that binds near, but not in, the active site. The most likely occupant of the site in vivo is potassium. Ion binding induces a conformational change that may alter substrate affinity.</text>
</comment>
<keyword evidence="8 12" id="KW-0067">ATP-binding</keyword>
<gene>
    <name evidence="14" type="primary">pfkB</name>
    <name evidence="12" type="synonym">rbsK</name>
    <name evidence="14" type="ORF">WESB_0261</name>
</gene>
<evidence type="ECO:0000256" key="5">
    <source>
        <dbReference type="ARBA" id="ARBA00022723"/>
    </source>
</evidence>
<evidence type="ECO:0000256" key="6">
    <source>
        <dbReference type="ARBA" id="ARBA00022741"/>
    </source>
</evidence>
<dbReference type="EC" id="2.7.1.15" evidence="2 12"/>
<dbReference type="CDD" id="cd01174">
    <property type="entry name" value="ribokinase"/>
    <property type="match status" value="1"/>
</dbReference>
<dbReference type="OrthoDB" id="9813569at2"/>
<dbReference type="HAMAP" id="MF_01987">
    <property type="entry name" value="Ribokinase"/>
    <property type="match status" value="1"/>
</dbReference>
<keyword evidence="6 12" id="KW-0547">Nucleotide-binding</keyword>
<comment type="catalytic activity">
    <reaction evidence="12">
        <text>D-ribose + ATP = D-ribose 5-phosphate + ADP + H(+)</text>
        <dbReference type="Rhea" id="RHEA:13697"/>
        <dbReference type="ChEBI" id="CHEBI:15378"/>
        <dbReference type="ChEBI" id="CHEBI:30616"/>
        <dbReference type="ChEBI" id="CHEBI:47013"/>
        <dbReference type="ChEBI" id="CHEBI:78346"/>
        <dbReference type="ChEBI" id="CHEBI:456216"/>
        <dbReference type="EC" id="2.7.1.15"/>
    </reaction>
</comment>
<feature type="binding site" evidence="12">
    <location>
        <position position="284"/>
    </location>
    <ligand>
        <name>K(+)</name>
        <dbReference type="ChEBI" id="CHEBI:29103"/>
    </ligand>
</feature>
<dbReference type="InterPro" id="IPR011611">
    <property type="entry name" value="PfkB_dom"/>
</dbReference>
<comment type="subunit">
    <text evidence="12">Homodimer.</text>
</comment>
<protein>
    <recommendedName>
        <fullName evidence="3 12">Ribokinase</fullName>
        <shortName evidence="12">RK</shortName>
        <ecNumber evidence="2 12">2.7.1.15</ecNumber>
    </recommendedName>
</protein>
<feature type="binding site" evidence="12">
    <location>
        <position position="287"/>
    </location>
    <ligand>
        <name>K(+)</name>
        <dbReference type="ChEBI" id="CHEBI:29103"/>
    </ligand>
</feature>
<dbReference type="PRINTS" id="PR00990">
    <property type="entry name" value="RIBOKINASE"/>
</dbReference>
<name>K0JF29_BRAPL</name>
<dbReference type="PANTHER" id="PTHR10584:SF166">
    <property type="entry name" value="RIBOKINASE"/>
    <property type="match status" value="1"/>
</dbReference>
<dbReference type="AlphaFoldDB" id="K0JF29"/>
<dbReference type="PROSITE" id="PS00583">
    <property type="entry name" value="PFKB_KINASES_1"/>
    <property type="match status" value="1"/>
</dbReference>
<feature type="binding site" evidence="12">
    <location>
        <position position="289"/>
    </location>
    <ligand>
        <name>K(+)</name>
        <dbReference type="ChEBI" id="CHEBI:29103"/>
    </ligand>
</feature>
<evidence type="ECO:0000256" key="11">
    <source>
        <dbReference type="ARBA" id="ARBA00023277"/>
    </source>
</evidence>
<keyword evidence="11 12" id="KW-0119">Carbohydrate metabolism</keyword>
<feature type="domain" description="Carbohydrate kinase PfkB" evidence="13">
    <location>
        <begin position="4"/>
        <end position="296"/>
    </location>
</feature>
<keyword evidence="10 12" id="KW-0630">Potassium</keyword>
<keyword evidence="4 12" id="KW-0808">Transferase</keyword>
<proteinExistence type="inferred from homology"/>
<feature type="binding site" evidence="12">
    <location>
        <position position="253"/>
    </location>
    <ligand>
        <name>substrate</name>
    </ligand>
</feature>
<dbReference type="Pfam" id="PF00294">
    <property type="entry name" value="PfkB"/>
    <property type="match status" value="1"/>
</dbReference>
<evidence type="ECO:0000256" key="9">
    <source>
        <dbReference type="ARBA" id="ARBA00022842"/>
    </source>
</evidence>
<feature type="binding site" evidence="12">
    <location>
        <begin position="252"/>
        <end position="253"/>
    </location>
    <ligand>
        <name>ATP</name>
        <dbReference type="ChEBI" id="CHEBI:30616"/>
    </ligand>
</feature>
<dbReference type="GO" id="GO:0005829">
    <property type="term" value="C:cytosol"/>
    <property type="evidence" value="ECO:0007669"/>
    <property type="project" value="TreeGrafter"/>
</dbReference>